<gene>
    <name evidence="1" type="ORF">E4U42_007247</name>
</gene>
<reference evidence="1" key="1">
    <citation type="journal article" date="2020" name="bioRxiv">
        <title>Whole genome comparisons of ergot fungi reveals the divergence and evolution of species within the genus Claviceps are the result of varying mechanisms driving genome evolution and host range expansion.</title>
        <authorList>
            <person name="Wyka S.A."/>
            <person name="Mondo S.J."/>
            <person name="Liu M."/>
            <person name="Dettman J."/>
            <person name="Nalam V."/>
            <person name="Broders K.D."/>
        </authorList>
    </citation>
    <scope>NUCLEOTIDE SEQUENCE</scope>
    <source>
        <strain evidence="1">CCC 489</strain>
    </source>
</reference>
<name>A0A8K0J1D0_9HYPO</name>
<dbReference type="EMBL" id="SRPY01000812">
    <property type="protein sequence ID" value="KAG5917444.1"/>
    <property type="molecule type" value="Genomic_DNA"/>
</dbReference>
<dbReference type="Proteomes" id="UP000811619">
    <property type="component" value="Unassembled WGS sequence"/>
</dbReference>
<sequence>MPPRSPAVRRRPGSCRAAHVSNVGICITDAMLIKAIEKYQKLASETRRRFYSHVGPLESRRRASKRHMTGLMPTSHTFPPIWQFDIGSSRLQWEAPTSQEHRRRKRDQLSVSGVLNTFVGWLGIRGATDKPFDATPVSPSDTTSGVVRLEAPSVESFSAESMAKTEQEAHTPAPFTTMPEEIVLLRSSILDMHPVKEDARFFGELYQAAKACKRCLRRRIERGDLSAQGLVVALDPLDSTSRSRIPTAEMANKISAMIRRGVLYAMADVQTRNPAAIPPELWLNFVDKLCSANGGAHDVQLLRNLLGTMPASLKHHLPAEQMRSLTRRIVTAQAHRQNLFPQWLVLASRFSQALQQLPGERQREMDDDMAAFLSQQDGVSDTAKRMRYAWLVIKAHAAHTSTQDFTDLYRNCLGPEHRLNGLQRWQVIFARLSALQTFDSASRKQLLDGAYTSLHQRWSTLLAHVMSSANKESALRELCAALSGIGEFASTARTLTSPPVHELERETMEALATACGSHDQVLFLHDAIDMKPRANRPQPLWSWTTWTKHTEAIIKDPAIDSCRIWQVLKLTYTPRCITADKGRLAHEKTAKCHFLTQMAQWFLQAQHLNDRQVLRNLQRCLNMHRALTNGAVPHQMLVCVVEIISRDLERGQRGRTSRMEWLLRLTLDKYGLDAAKKVASAWKGFRWTIENIGGPRLDSPMRRRQ</sequence>
<proteinExistence type="predicted"/>
<protein>
    <recommendedName>
        <fullName evidence="3">Fungal specific transcription factor domain containing protein</fullName>
    </recommendedName>
</protein>
<comment type="caution">
    <text evidence="1">The sequence shown here is derived from an EMBL/GenBank/DDBJ whole genome shotgun (WGS) entry which is preliminary data.</text>
</comment>
<evidence type="ECO:0000313" key="2">
    <source>
        <dbReference type="Proteomes" id="UP000811619"/>
    </source>
</evidence>
<accession>A0A8K0J1D0</accession>
<organism evidence="1 2">
    <name type="scientific">Claviceps africana</name>
    <dbReference type="NCBI Taxonomy" id="83212"/>
    <lineage>
        <taxon>Eukaryota</taxon>
        <taxon>Fungi</taxon>
        <taxon>Dikarya</taxon>
        <taxon>Ascomycota</taxon>
        <taxon>Pezizomycotina</taxon>
        <taxon>Sordariomycetes</taxon>
        <taxon>Hypocreomycetidae</taxon>
        <taxon>Hypocreales</taxon>
        <taxon>Clavicipitaceae</taxon>
        <taxon>Claviceps</taxon>
    </lineage>
</organism>
<evidence type="ECO:0008006" key="3">
    <source>
        <dbReference type="Google" id="ProtNLM"/>
    </source>
</evidence>
<evidence type="ECO:0000313" key="1">
    <source>
        <dbReference type="EMBL" id="KAG5917444.1"/>
    </source>
</evidence>
<keyword evidence="2" id="KW-1185">Reference proteome</keyword>
<dbReference type="AlphaFoldDB" id="A0A8K0J1D0"/>
<dbReference type="OrthoDB" id="5428038at2759"/>